<dbReference type="PROSITE" id="PS50075">
    <property type="entry name" value="CARRIER"/>
    <property type="match status" value="1"/>
</dbReference>
<dbReference type="PANTHER" id="PTHR45527">
    <property type="entry name" value="NONRIBOSOMAL PEPTIDE SYNTHETASE"/>
    <property type="match status" value="1"/>
</dbReference>
<comment type="caution">
    <text evidence="6">The sequence shown here is derived from an EMBL/GenBank/DDBJ whole genome shotgun (WGS) entry which is preliminary data.</text>
</comment>
<dbReference type="SUPFAM" id="SSF52777">
    <property type="entry name" value="CoA-dependent acyltransferases"/>
    <property type="match status" value="4"/>
</dbReference>
<dbReference type="FunFam" id="1.10.1200.10:FF:000005">
    <property type="entry name" value="Nonribosomal peptide synthetase 1"/>
    <property type="match status" value="1"/>
</dbReference>
<dbReference type="InterPro" id="IPR036736">
    <property type="entry name" value="ACP-like_sf"/>
</dbReference>
<protein>
    <submittedName>
        <fullName evidence="6">Putative hc-toxin synthetase</fullName>
    </submittedName>
</protein>
<dbReference type="InterPro" id="IPR009081">
    <property type="entry name" value="PP-bd_ACP"/>
</dbReference>
<sequence length="1546" mass="170485">MSSGSFSIKEPDPFSLLGEDMDPSSIRQNISAEYHIDINSIKDVYPCTSLQRDLFVASLKEHGRYTLQNVLDLKGLDEKRFCSAWSLVVQMSPILRTRIVQHSVKGVLQVVVDEYIQYNQGVDIQQYLLDDGCISTELGKPLSRYGLVTDSSKQSRWFIWSIHHSLYDGTSLPMIIDLVRQAYNNISVTKHTAFNLFVQYVRDRDHLATKAYWQAALEGYRSAAFPSLPPVMHEAKPDMKLNIHCLVQKALESGTTLATLVRAAWAIVTSHHTGSNDVVFGATVSGRHAAVVGIERIIGPTIATVPVRIQIPSTGTVAAFLEYVQTIATEMIPYEQAGLQEIAKISEDARQACGFQTLLVVQPPEDIRIKNSFGRWRVNADVQTFNIYALTLNCFLSDNGGIDTIATFDSQIIDKWLMRQLLEQFSWTVQQLANARPNQLLSNINFLPPKDRNIIWEWNKILPATIHTYAHELIEQRALSQPTAPAICAWDGELTYRDLNNLSTRLAYHLVDLGVRPEVIVPLCFEKSRWTSVAILAVLKAGGAFVLLEPSQPEARLRSVIQRLQPPVILTSIASHGLGTMLMPNNGLAVAVGLDSPQLPVALPDHRTTTLPVISPSSLMYVVFTSGSTGTPKGVMISHSAFSSAVYHQLPFYPISSDSRVFDFMSYSFDVSLQNTLATFMSGGCLCVPSDQDRKDCLADSVTRTAANIVTLTPSVLRTLEPSSLPTIRRLILIGEPIHRLDLNGWIDKVQIINTYGPSECTTASTIGDRSNNPSLIARMGKGVGAVTWIVDLNDYNILLPIGAVGELLIEGPILGRGYMDDAPATSSAFVNNPRWLLRGASTCSGRKGRLYKTGDLVHYNEDGTLTFVGRKDTQVKVRGQRVELGEVEHHVRTCVPQANDIAAEVILPTGQGASPMLAVFMTGVDDLVSGQEQSHGDKTNVNDGALVISLPARVDDRLAECLPNYMVPAVYFALTHLPMTASGKTDRKQLRQIGSTFSTEELAQLRSTVQEEKRQPTTDIQRTIQSLCAHVLNIPPASIGIDDSFFRLGGDSIAAMKLVGEARRNSIQLTVANVFRHQTIASLATVSLSLKQDLARPIEAARFSLVPSHILDSILACYRMTSGSSDISNIVDVLPITPSQRDYLLLPNKGVQQFFLDLGHDVSIAKLRGACETLIEHCAILRTQFVLYEDTHWQITLKKVPLVFKVEDGTSQCTSSVVDREKNSIVPLGASYTAFTVLHHKGYGYRLLLHISHAQYDGISLPIIIQTLLNAYHGRSLRPHTEFSAYIHLMHRQRASSASYWSNILKGSRPTYVTSILGKHPLYEGESRLVKATRLIAAPELSGNVTIASLITTAWAVILSLLSRRTDVLFGRLVAGRNGRLEGIESIPGPCHNTVPVRVLVSKETRGIDILDSVQQQHLSIEGADCVNRLDLAICLDRNEGILFDSVVKHFGFSLTPSFSVAGKRSQLQHIDSQLTTAKHIGISSYSEGPNLRLTIDARSEILESQVAQKLADALVECIEHLTTEFQEPLESWIASLDLPKTVPR</sequence>
<dbReference type="InterPro" id="IPR000873">
    <property type="entry name" value="AMP-dep_synth/lig_dom"/>
</dbReference>
<dbReference type="PANTHER" id="PTHR45527:SF3">
    <property type="entry name" value="SIDEROPHORE SYNTHETASE (EUROFUNG)"/>
    <property type="match status" value="1"/>
</dbReference>
<evidence type="ECO:0000256" key="4">
    <source>
        <dbReference type="ARBA" id="ARBA00029454"/>
    </source>
</evidence>
<evidence type="ECO:0000256" key="3">
    <source>
        <dbReference type="ARBA" id="ARBA00022598"/>
    </source>
</evidence>
<reference evidence="6 7" key="2">
    <citation type="submission" date="2015-05" db="EMBL/GenBank/DDBJ databases">
        <authorList>
            <person name="Morales-Cruz A."/>
            <person name="Amrine K.C."/>
            <person name="Cantu D."/>
        </authorList>
    </citation>
    <scope>NUCLEOTIDE SEQUENCE [LARGE SCALE GENOMIC DNA]</scope>
    <source>
        <strain evidence="6">UCRPC4</strain>
    </source>
</reference>
<dbReference type="GO" id="GO:0043041">
    <property type="term" value="P:amino acid activation for nonribosomal peptide biosynthetic process"/>
    <property type="evidence" value="ECO:0007669"/>
    <property type="project" value="TreeGrafter"/>
</dbReference>
<evidence type="ECO:0000313" key="6">
    <source>
        <dbReference type="EMBL" id="KKY16045.1"/>
    </source>
</evidence>
<dbReference type="OrthoDB" id="416786at2759"/>
<dbReference type="NCBIfam" id="TIGR01733">
    <property type="entry name" value="AA-adenyl-dom"/>
    <property type="match status" value="1"/>
</dbReference>
<proteinExistence type="inferred from homology"/>
<dbReference type="Proteomes" id="UP000053317">
    <property type="component" value="Unassembled WGS sequence"/>
</dbReference>
<dbReference type="EMBL" id="LCWF01000168">
    <property type="protein sequence ID" value="KKY16045.1"/>
    <property type="molecule type" value="Genomic_DNA"/>
</dbReference>
<dbReference type="InterPro" id="IPR001242">
    <property type="entry name" value="Condensation_dom"/>
</dbReference>
<dbReference type="InterPro" id="IPR023213">
    <property type="entry name" value="CAT-like_dom_sf"/>
</dbReference>
<dbReference type="Gene3D" id="1.10.1200.10">
    <property type="entry name" value="ACP-like"/>
    <property type="match status" value="1"/>
</dbReference>
<name>A0A0G2GGD1_PHACM</name>
<gene>
    <name evidence="6" type="ORF">UCRPC4_g06026</name>
</gene>
<dbReference type="Pfam" id="PF00668">
    <property type="entry name" value="Condensation"/>
    <property type="match status" value="2"/>
</dbReference>
<dbReference type="SUPFAM" id="SSF47336">
    <property type="entry name" value="ACP-like"/>
    <property type="match status" value="1"/>
</dbReference>
<evidence type="ECO:0000259" key="5">
    <source>
        <dbReference type="PROSITE" id="PS50075"/>
    </source>
</evidence>
<dbReference type="InterPro" id="IPR006162">
    <property type="entry name" value="Ppantetheine_attach_site"/>
</dbReference>
<dbReference type="Pfam" id="PF00550">
    <property type="entry name" value="PP-binding"/>
    <property type="match status" value="1"/>
</dbReference>
<dbReference type="InterPro" id="IPR045851">
    <property type="entry name" value="AMP-bd_C_sf"/>
</dbReference>
<comment type="similarity">
    <text evidence="4">Belongs to the NRP synthetase family.</text>
</comment>
<organism evidence="6 7">
    <name type="scientific">Phaeomoniella chlamydospora</name>
    <name type="common">Phaeoacremonium chlamydosporum</name>
    <dbReference type="NCBI Taxonomy" id="158046"/>
    <lineage>
        <taxon>Eukaryota</taxon>
        <taxon>Fungi</taxon>
        <taxon>Dikarya</taxon>
        <taxon>Ascomycota</taxon>
        <taxon>Pezizomycotina</taxon>
        <taxon>Eurotiomycetes</taxon>
        <taxon>Chaetothyriomycetidae</taxon>
        <taxon>Phaeomoniellales</taxon>
        <taxon>Phaeomoniellaceae</taxon>
        <taxon>Phaeomoniella</taxon>
    </lineage>
</organism>
<keyword evidence="1" id="KW-0596">Phosphopantetheine</keyword>
<evidence type="ECO:0000256" key="2">
    <source>
        <dbReference type="ARBA" id="ARBA00022553"/>
    </source>
</evidence>
<accession>A0A0G2GGD1</accession>
<dbReference type="CDD" id="cd19545">
    <property type="entry name" value="FUM14_C_NRPS-like"/>
    <property type="match status" value="1"/>
</dbReference>
<dbReference type="FunFam" id="3.30.300.30:FF:000015">
    <property type="entry name" value="Nonribosomal peptide synthase SidD"/>
    <property type="match status" value="1"/>
</dbReference>
<dbReference type="InterPro" id="IPR020806">
    <property type="entry name" value="PKS_PP-bd"/>
</dbReference>
<evidence type="ECO:0000313" key="7">
    <source>
        <dbReference type="Proteomes" id="UP000053317"/>
    </source>
</evidence>
<reference evidence="6 7" key="1">
    <citation type="submission" date="2015-05" db="EMBL/GenBank/DDBJ databases">
        <title>Distinctive expansion of gene families associated with plant cell wall degradation and secondary metabolism in the genomes of grapevine trunk pathogens.</title>
        <authorList>
            <person name="Lawrence D.P."/>
            <person name="Travadon R."/>
            <person name="Rolshausen P.E."/>
            <person name="Baumgartner K."/>
        </authorList>
    </citation>
    <scope>NUCLEOTIDE SEQUENCE [LARGE SCALE GENOMIC DNA]</scope>
    <source>
        <strain evidence="6">UCRPC4</strain>
    </source>
</reference>
<dbReference type="SMART" id="SM00823">
    <property type="entry name" value="PKS_PP"/>
    <property type="match status" value="1"/>
</dbReference>
<dbReference type="InterPro" id="IPR010071">
    <property type="entry name" value="AA_adenyl_dom"/>
</dbReference>
<dbReference type="Pfam" id="PF00501">
    <property type="entry name" value="AMP-binding"/>
    <property type="match status" value="1"/>
</dbReference>
<dbReference type="GO" id="GO:0005737">
    <property type="term" value="C:cytoplasm"/>
    <property type="evidence" value="ECO:0007669"/>
    <property type="project" value="TreeGrafter"/>
</dbReference>
<keyword evidence="7" id="KW-1185">Reference proteome</keyword>
<dbReference type="Gene3D" id="3.30.300.30">
    <property type="match status" value="1"/>
</dbReference>
<dbReference type="Gene3D" id="3.30.559.10">
    <property type="entry name" value="Chloramphenicol acetyltransferase-like domain"/>
    <property type="match status" value="2"/>
</dbReference>
<dbReference type="PROSITE" id="PS00455">
    <property type="entry name" value="AMP_BINDING"/>
    <property type="match status" value="1"/>
</dbReference>
<dbReference type="SUPFAM" id="SSF56801">
    <property type="entry name" value="Acetyl-CoA synthetase-like"/>
    <property type="match status" value="1"/>
</dbReference>
<dbReference type="FunFam" id="3.40.50.12780:FF:000014">
    <property type="entry name" value="Nonribosomal peptide synthetase 1"/>
    <property type="match status" value="1"/>
</dbReference>
<keyword evidence="2" id="KW-0597">Phosphoprotein</keyword>
<dbReference type="GO" id="GO:0044550">
    <property type="term" value="P:secondary metabolite biosynthetic process"/>
    <property type="evidence" value="ECO:0007669"/>
    <property type="project" value="TreeGrafter"/>
</dbReference>
<dbReference type="GO" id="GO:0031177">
    <property type="term" value="F:phosphopantetheine binding"/>
    <property type="evidence" value="ECO:0007669"/>
    <property type="project" value="InterPro"/>
</dbReference>
<dbReference type="FunFam" id="3.30.559.30:FF:000003">
    <property type="entry name" value="Nonribosomal peptide synthase SidD"/>
    <property type="match status" value="1"/>
</dbReference>
<evidence type="ECO:0000256" key="1">
    <source>
        <dbReference type="ARBA" id="ARBA00022450"/>
    </source>
</evidence>
<dbReference type="Gene3D" id="3.40.50.980">
    <property type="match status" value="2"/>
</dbReference>
<dbReference type="InterPro" id="IPR020845">
    <property type="entry name" value="AMP-binding_CS"/>
</dbReference>
<dbReference type="PROSITE" id="PS00012">
    <property type="entry name" value="PHOSPHOPANTETHEINE"/>
    <property type="match status" value="1"/>
</dbReference>
<dbReference type="Gene3D" id="3.30.559.30">
    <property type="entry name" value="Nonribosomal peptide synthetase, condensation domain"/>
    <property type="match status" value="2"/>
</dbReference>
<feature type="domain" description="Carrier" evidence="5">
    <location>
        <begin position="1016"/>
        <end position="1092"/>
    </location>
</feature>
<dbReference type="CDD" id="cd05918">
    <property type="entry name" value="A_NRPS_SidN3_like"/>
    <property type="match status" value="1"/>
</dbReference>
<dbReference type="GO" id="GO:0016874">
    <property type="term" value="F:ligase activity"/>
    <property type="evidence" value="ECO:0007669"/>
    <property type="project" value="UniProtKB-KW"/>
</dbReference>
<dbReference type="Gene3D" id="2.30.38.10">
    <property type="entry name" value="Luciferase, Domain 3"/>
    <property type="match status" value="1"/>
</dbReference>
<keyword evidence="3" id="KW-0436">Ligase</keyword>